<comment type="caution">
    <text evidence="1">The sequence shown here is derived from an EMBL/GenBank/DDBJ whole genome shotgun (WGS) entry which is preliminary data.</text>
</comment>
<sequence>MESVKSRLSEVFHEAVSHAPALIVLDNMDALVPEENESAGAANEQSRRIAELLLVLIKENCQRMQKTTLELKRSFKREGKVIEGLPDEQKVSARKKLLETLGNAIQSKSVAVVAAARSDTSIHKTLRGCGLFDYPIQVMLPDAERRETLIRDMLQIKSDFLEGIQDFQPTALIGVDLFKSSVKWSDVGGLQFVRAVLKDTLELPTQYSKLYDNAPIKLPAGILLYGPPGCGKTLLASAVAHECGLSFISVKGPEVLNKYIGASEQAIRDLFARASSAAPSVLFLDEFDSIAPRRGADNTGVTDRLVNQLLTFLDGVECRKGVYVLAATSRPDMIDPALLRPGRLDKSLYCGFPNEEERLDILRAVSKNMMLSEEALEYLAEIASASKSCHFSGADLQAVMYTAQLELVHEKLNGDNSNLITKAHVKTAFENTKPSTSETARLQFERMYTSFFKARNTNFAIAEADEGDQPNQYYAGGASNRGGGSGLSVIGRGGGDVDHVDNIIGRALQDTRAVAAAGESTQPRHVITFYREGFTVNDGPYRMRSDPANRPFLEALERGHVPRELEGENRNEPVEISLVDKRQEDYEAPPLPAYTAFSGQGQTMGSTTYAAEAVILGDAQEVERPVIDDKKPTTTLQLRLHNNQRLRETLNLDHTIRDLHAIIQLNGAGDQAYTLLAGYPPRPVSTDMDQTIEQAGLMEPSATKRGGGGTTAKAFVGQIYVALHSSLRSNPIINGVNCSRLWIQVALTFLFQVGYVLMVTVSGQGVVVSTSSNLKQCTVDDGTGVLRLELQVFLKNSPPGANAQPQLGEYVMAIGPMQKVRTEVHDSMRTLLAHQVIKLDAKMQREPIWFLEVIEYWMFVVRKPRVI</sequence>
<evidence type="ECO:0000313" key="1">
    <source>
        <dbReference type="EMBL" id="KAI9917106.1"/>
    </source>
</evidence>
<proteinExistence type="predicted"/>
<gene>
    <name evidence="1" type="ORF">PsorP6_017223</name>
</gene>
<evidence type="ECO:0000313" key="2">
    <source>
        <dbReference type="Proteomes" id="UP001163321"/>
    </source>
</evidence>
<reference evidence="1 2" key="1">
    <citation type="journal article" date="2022" name="bioRxiv">
        <title>The genome of the oomycete Peronosclerospora sorghi, a cosmopolitan pathogen of maize and sorghum, is inflated with dispersed pseudogenes.</title>
        <authorList>
            <person name="Fletcher K."/>
            <person name="Martin F."/>
            <person name="Isakeit T."/>
            <person name="Cavanaugh K."/>
            <person name="Magill C."/>
            <person name="Michelmore R."/>
        </authorList>
    </citation>
    <scope>NUCLEOTIDE SEQUENCE [LARGE SCALE GENOMIC DNA]</scope>
    <source>
        <strain evidence="1">P6</strain>
    </source>
</reference>
<dbReference type="Proteomes" id="UP001163321">
    <property type="component" value="Chromosome 2"/>
</dbReference>
<organism evidence="1 2">
    <name type="scientific">Peronosclerospora sorghi</name>
    <dbReference type="NCBI Taxonomy" id="230839"/>
    <lineage>
        <taxon>Eukaryota</taxon>
        <taxon>Sar</taxon>
        <taxon>Stramenopiles</taxon>
        <taxon>Oomycota</taxon>
        <taxon>Peronosporomycetes</taxon>
        <taxon>Peronosporales</taxon>
        <taxon>Peronosporaceae</taxon>
        <taxon>Peronosclerospora</taxon>
    </lineage>
</organism>
<name>A0ACC0WHB3_9STRA</name>
<keyword evidence="2" id="KW-1185">Reference proteome</keyword>
<dbReference type="EMBL" id="CM047581">
    <property type="protein sequence ID" value="KAI9917106.1"/>
    <property type="molecule type" value="Genomic_DNA"/>
</dbReference>
<accession>A0ACC0WHB3</accession>
<protein>
    <submittedName>
        <fullName evidence="1">Uncharacterized protein</fullName>
    </submittedName>
</protein>